<dbReference type="InterPro" id="IPR011051">
    <property type="entry name" value="RmlC_Cupin_sf"/>
</dbReference>
<dbReference type="PANTHER" id="PTHR13903">
    <property type="entry name" value="PIRIN-RELATED"/>
    <property type="match status" value="1"/>
</dbReference>
<protein>
    <submittedName>
        <fullName evidence="6">Pirin</fullName>
    </submittedName>
</protein>
<comment type="similarity">
    <text evidence="1 3">Belongs to the pirin family.</text>
</comment>
<dbReference type="CDD" id="cd02247">
    <property type="entry name" value="cupin_pirin_C"/>
    <property type="match status" value="1"/>
</dbReference>
<dbReference type="Proteomes" id="UP000075604">
    <property type="component" value="Unassembled WGS sequence"/>
</dbReference>
<dbReference type="InterPro" id="IPR014710">
    <property type="entry name" value="RmlC-like_jellyroll"/>
</dbReference>
<name>A0A150PBQ1_SORCE</name>
<dbReference type="PANTHER" id="PTHR13903:SF8">
    <property type="entry name" value="PIRIN"/>
    <property type="match status" value="1"/>
</dbReference>
<feature type="domain" description="Pirin N-terminal" evidence="4">
    <location>
        <begin position="33"/>
        <end position="138"/>
    </location>
</feature>
<proteinExistence type="inferred from homology"/>
<dbReference type="PIRSF" id="PIRSF006232">
    <property type="entry name" value="Pirin"/>
    <property type="match status" value="1"/>
</dbReference>
<keyword evidence="2" id="KW-0479">Metal-binding</keyword>
<feature type="domain" description="Pirin C-terminal" evidence="5">
    <location>
        <begin position="191"/>
        <end position="289"/>
    </location>
</feature>
<reference evidence="6 7" key="1">
    <citation type="submission" date="2014-02" db="EMBL/GenBank/DDBJ databases">
        <title>The small core and large imbalanced accessory genome model reveals a collaborative survival strategy of Sorangium cellulosum strains in nature.</title>
        <authorList>
            <person name="Han K."/>
            <person name="Peng R."/>
            <person name="Blom J."/>
            <person name="Li Y.-Z."/>
        </authorList>
    </citation>
    <scope>NUCLEOTIDE SEQUENCE [LARGE SCALE GENOMIC DNA]</scope>
    <source>
        <strain evidence="6 7">So0157-18</strain>
    </source>
</reference>
<dbReference type="InterPro" id="IPR008778">
    <property type="entry name" value="Pirin_C_dom"/>
</dbReference>
<dbReference type="Pfam" id="PF02678">
    <property type="entry name" value="Pirin"/>
    <property type="match status" value="1"/>
</dbReference>
<accession>A0A150PBQ1</accession>
<feature type="binding site" evidence="2">
    <location>
        <position position="74"/>
    </location>
    <ligand>
        <name>Fe cation</name>
        <dbReference type="ChEBI" id="CHEBI:24875"/>
    </ligand>
</feature>
<feature type="binding site" evidence="2">
    <location>
        <position position="116"/>
    </location>
    <ligand>
        <name>Fe cation</name>
        <dbReference type="ChEBI" id="CHEBI:24875"/>
    </ligand>
</feature>
<dbReference type="AlphaFoldDB" id="A0A150PBQ1"/>
<evidence type="ECO:0000256" key="1">
    <source>
        <dbReference type="ARBA" id="ARBA00008416"/>
    </source>
</evidence>
<organism evidence="6 7">
    <name type="scientific">Sorangium cellulosum</name>
    <name type="common">Polyangium cellulosum</name>
    <dbReference type="NCBI Taxonomy" id="56"/>
    <lineage>
        <taxon>Bacteria</taxon>
        <taxon>Pseudomonadati</taxon>
        <taxon>Myxococcota</taxon>
        <taxon>Polyangia</taxon>
        <taxon>Polyangiales</taxon>
        <taxon>Polyangiaceae</taxon>
        <taxon>Sorangium</taxon>
    </lineage>
</organism>
<comment type="caution">
    <text evidence="6">The sequence shown here is derived from an EMBL/GenBank/DDBJ whole genome shotgun (WGS) entry which is preliminary data.</text>
</comment>
<dbReference type="Pfam" id="PF05726">
    <property type="entry name" value="Pirin_C"/>
    <property type="match status" value="1"/>
</dbReference>
<evidence type="ECO:0000313" key="6">
    <source>
        <dbReference type="EMBL" id="KYF53097.1"/>
    </source>
</evidence>
<evidence type="ECO:0000259" key="5">
    <source>
        <dbReference type="Pfam" id="PF05726"/>
    </source>
</evidence>
<dbReference type="InterPro" id="IPR012093">
    <property type="entry name" value="Pirin"/>
</dbReference>
<comment type="cofactor">
    <cofactor evidence="2">
        <name>Fe cation</name>
        <dbReference type="ChEBI" id="CHEBI:24875"/>
    </cofactor>
    <text evidence="2">Binds 1 Fe cation per subunit.</text>
</comment>
<keyword evidence="2" id="KW-0408">Iron</keyword>
<feature type="binding site" evidence="2">
    <location>
        <position position="72"/>
    </location>
    <ligand>
        <name>Fe cation</name>
        <dbReference type="ChEBI" id="CHEBI:24875"/>
    </ligand>
</feature>
<dbReference type="CDD" id="cd02909">
    <property type="entry name" value="cupin_pirin_N"/>
    <property type="match status" value="1"/>
</dbReference>
<evidence type="ECO:0000256" key="3">
    <source>
        <dbReference type="RuleBase" id="RU003457"/>
    </source>
</evidence>
<feature type="binding site" evidence="2">
    <location>
        <position position="118"/>
    </location>
    <ligand>
        <name>Fe cation</name>
        <dbReference type="ChEBI" id="CHEBI:24875"/>
    </ligand>
</feature>
<dbReference type="GO" id="GO:0046872">
    <property type="term" value="F:metal ion binding"/>
    <property type="evidence" value="ECO:0007669"/>
    <property type="project" value="UniProtKB-KW"/>
</dbReference>
<dbReference type="EMBL" id="JELX01003164">
    <property type="protein sequence ID" value="KYF53097.1"/>
    <property type="molecule type" value="Genomic_DNA"/>
</dbReference>
<evidence type="ECO:0000259" key="4">
    <source>
        <dbReference type="Pfam" id="PF02678"/>
    </source>
</evidence>
<sequence length="306" mass="33565">MSRYPDKEPECLGADSANIDLVIEPRPRDLGGFTVRRSLPAAQRRHVGPFLFFDHMGPVDFAPGQGIDVRPHPHIALATITYLLEGEFVHRDSIGSEQPIRPGDVNWMVAGRGVVHSERTAPEVRARGARMHGIQTWVALPQQDEEIEPRFEHHPRQTMPVVRRHGAELHVIAGTAYGAKAPTGVLSPTLYVHARLDAGVTLPIDDEHEERAIYVVDGAIACDGKRFGAGAMLVLRPRAAVAAEAIGETNLMLIGGAPLDGPRHITWNFVASSKERIERAKADWREGRFPTIPGDDTEFIPLPEGA</sequence>
<evidence type="ECO:0000256" key="2">
    <source>
        <dbReference type="PIRSR" id="PIRSR006232-1"/>
    </source>
</evidence>
<evidence type="ECO:0000313" key="7">
    <source>
        <dbReference type="Proteomes" id="UP000075604"/>
    </source>
</evidence>
<dbReference type="SUPFAM" id="SSF51182">
    <property type="entry name" value="RmlC-like cupins"/>
    <property type="match status" value="1"/>
</dbReference>
<dbReference type="Gene3D" id="2.60.120.10">
    <property type="entry name" value="Jelly Rolls"/>
    <property type="match status" value="2"/>
</dbReference>
<gene>
    <name evidence="6" type="ORF">BE04_27480</name>
</gene>
<dbReference type="InterPro" id="IPR003829">
    <property type="entry name" value="Pirin_N_dom"/>
</dbReference>